<sequence>MNKLLTLLNTRRLFDCRSIATRISANGKDVPKKPNIENRITLIGIDNSVSITDLKNAQNLSSKRELKLVKIQDVDSKTRRPVYKMMTNAQYHEEELSRRIEKQSASENKSLKGPKLITLSARIAEHDLLTSVKKMGKLLEKSYELRIIVSGEANEQIKLEKITTIIERNLKSIGKIVQIRNKGSNLHFNLVPVRNNNSNEAKKGSDCTQDNNDDKRPL</sequence>
<keyword evidence="6" id="KW-1185">Reference proteome</keyword>
<dbReference type="PANTHER" id="PTHR10938">
    <property type="entry name" value="TRANSLATION INITIATION FACTOR IF-3"/>
    <property type="match status" value="1"/>
</dbReference>
<evidence type="ECO:0000313" key="6">
    <source>
        <dbReference type="Proteomes" id="UP000838878"/>
    </source>
</evidence>
<dbReference type="Gene3D" id="3.30.110.10">
    <property type="entry name" value="Translation initiation factor 3 (IF-3), C-terminal domain"/>
    <property type="match status" value="1"/>
</dbReference>
<dbReference type="AlphaFoldDB" id="A0A8J9UMI6"/>
<proteinExistence type="inferred from homology"/>
<name>A0A8J9UMI6_9NEOP</name>
<dbReference type="InterPro" id="IPR001288">
    <property type="entry name" value="Translation_initiation_fac_3"/>
</dbReference>
<dbReference type="PANTHER" id="PTHR10938:SF0">
    <property type="entry name" value="TRANSLATION INITIATION FACTOR IF-3, MITOCHONDRIAL"/>
    <property type="match status" value="1"/>
</dbReference>
<reference evidence="5" key="1">
    <citation type="submission" date="2021-12" db="EMBL/GenBank/DDBJ databases">
        <authorList>
            <person name="Martin H S."/>
        </authorList>
    </citation>
    <scope>NUCLEOTIDE SEQUENCE</scope>
</reference>
<protein>
    <recommendedName>
        <fullName evidence="7">Translation initiation factor IF-3, mitochondrial</fullName>
    </recommendedName>
</protein>
<dbReference type="GO" id="GO:0043022">
    <property type="term" value="F:ribosome binding"/>
    <property type="evidence" value="ECO:0007669"/>
    <property type="project" value="TreeGrafter"/>
</dbReference>
<dbReference type="GO" id="GO:0070124">
    <property type="term" value="P:mitochondrial translational initiation"/>
    <property type="evidence" value="ECO:0007669"/>
    <property type="project" value="TreeGrafter"/>
</dbReference>
<keyword evidence="2" id="KW-0396">Initiation factor</keyword>
<dbReference type="EMBL" id="OV170222">
    <property type="protein sequence ID" value="CAH0721684.1"/>
    <property type="molecule type" value="Genomic_DNA"/>
</dbReference>
<keyword evidence="3" id="KW-0648">Protein biosynthesis</keyword>
<evidence type="ECO:0000256" key="4">
    <source>
        <dbReference type="SAM" id="MobiDB-lite"/>
    </source>
</evidence>
<dbReference type="GO" id="GO:0003743">
    <property type="term" value="F:translation initiation factor activity"/>
    <property type="evidence" value="ECO:0007669"/>
    <property type="project" value="UniProtKB-KW"/>
</dbReference>
<evidence type="ECO:0000313" key="5">
    <source>
        <dbReference type="EMBL" id="CAH0721684.1"/>
    </source>
</evidence>
<gene>
    <name evidence="5" type="ORF">BINO364_LOCUS7751</name>
</gene>
<organism evidence="5 6">
    <name type="scientific">Brenthis ino</name>
    <name type="common">lesser marbled fritillary</name>
    <dbReference type="NCBI Taxonomy" id="405034"/>
    <lineage>
        <taxon>Eukaryota</taxon>
        <taxon>Metazoa</taxon>
        <taxon>Ecdysozoa</taxon>
        <taxon>Arthropoda</taxon>
        <taxon>Hexapoda</taxon>
        <taxon>Insecta</taxon>
        <taxon>Pterygota</taxon>
        <taxon>Neoptera</taxon>
        <taxon>Endopterygota</taxon>
        <taxon>Lepidoptera</taxon>
        <taxon>Glossata</taxon>
        <taxon>Ditrysia</taxon>
        <taxon>Papilionoidea</taxon>
        <taxon>Nymphalidae</taxon>
        <taxon>Heliconiinae</taxon>
        <taxon>Argynnini</taxon>
        <taxon>Brenthis</taxon>
    </lineage>
</organism>
<evidence type="ECO:0000256" key="2">
    <source>
        <dbReference type="ARBA" id="ARBA00022540"/>
    </source>
</evidence>
<evidence type="ECO:0008006" key="7">
    <source>
        <dbReference type="Google" id="ProtNLM"/>
    </source>
</evidence>
<feature type="region of interest" description="Disordered" evidence="4">
    <location>
        <begin position="195"/>
        <end position="218"/>
    </location>
</feature>
<dbReference type="GO" id="GO:0032790">
    <property type="term" value="P:ribosome disassembly"/>
    <property type="evidence" value="ECO:0007669"/>
    <property type="project" value="TreeGrafter"/>
</dbReference>
<comment type="similarity">
    <text evidence="1">Belongs to the IF-3 family.</text>
</comment>
<evidence type="ECO:0000256" key="1">
    <source>
        <dbReference type="ARBA" id="ARBA00005439"/>
    </source>
</evidence>
<dbReference type="SUPFAM" id="SSF55200">
    <property type="entry name" value="Translation initiation factor IF3, C-terminal domain"/>
    <property type="match status" value="1"/>
</dbReference>
<evidence type="ECO:0000256" key="3">
    <source>
        <dbReference type="ARBA" id="ARBA00022917"/>
    </source>
</evidence>
<dbReference type="GO" id="GO:0005739">
    <property type="term" value="C:mitochondrion"/>
    <property type="evidence" value="ECO:0007669"/>
    <property type="project" value="TreeGrafter"/>
</dbReference>
<dbReference type="OrthoDB" id="21573at2759"/>
<accession>A0A8J9UMI6</accession>
<dbReference type="InterPro" id="IPR036788">
    <property type="entry name" value="T_IF-3_C_sf"/>
</dbReference>
<dbReference type="Proteomes" id="UP000838878">
    <property type="component" value="Chromosome 2"/>
</dbReference>
<feature type="non-terminal residue" evidence="5">
    <location>
        <position position="218"/>
    </location>
</feature>